<dbReference type="InterPro" id="IPR007867">
    <property type="entry name" value="GMC_OxRtase_C"/>
</dbReference>
<evidence type="ECO:0000259" key="4">
    <source>
        <dbReference type="PROSITE" id="PS00623"/>
    </source>
</evidence>
<accession>A0A835M392</accession>
<comment type="similarity">
    <text evidence="2">Belongs to the GMC oxidoreductase family.</text>
</comment>
<dbReference type="OrthoDB" id="269227at2759"/>
<dbReference type="GO" id="GO:0016614">
    <property type="term" value="F:oxidoreductase activity, acting on CH-OH group of donors"/>
    <property type="evidence" value="ECO:0007669"/>
    <property type="project" value="InterPro"/>
</dbReference>
<name>A0A835M392_9MAGN</name>
<gene>
    <name evidence="6" type="ORF">IFM89_036644</name>
</gene>
<evidence type="ECO:0000259" key="5">
    <source>
        <dbReference type="PROSITE" id="PS00624"/>
    </source>
</evidence>
<evidence type="ECO:0000313" key="7">
    <source>
        <dbReference type="Proteomes" id="UP000631114"/>
    </source>
</evidence>
<keyword evidence="2" id="KW-0274">FAD</keyword>
<evidence type="ECO:0000256" key="3">
    <source>
        <dbReference type="SAM" id="SignalP"/>
    </source>
</evidence>
<dbReference type="SUPFAM" id="SSF51905">
    <property type="entry name" value="FAD/NAD(P)-binding domain"/>
    <property type="match status" value="1"/>
</dbReference>
<comment type="caution">
    <text evidence="6">The sequence shown here is derived from an EMBL/GenBank/DDBJ whole genome shotgun (WGS) entry which is preliminary data.</text>
</comment>
<feature type="chain" id="PRO_5032433132" description="Glucose-methanol-choline oxidoreductase N-terminal domain-containing protein" evidence="3">
    <location>
        <begin position="23"/>
        <end position="583"/>
    </location>
</feature>
<evidence type="ECO:0000256" key="2">
    <source>
        <dbReference type="RuleBase" id="RU003968"/>
    </source>
</evidence>
<dbReference type="PROSITE" id="PS00624">
    <property type="entry name" value="GMC_OXRED_2"/>
    <property type="match status" value="1"/>
</dbReference>
<dbReference type="Pfam" id="PF00732">
    <property type="entry name" value="GMC_oxred_N"/>
    <property type="match status" value="1"/>
</dbReference>
<proteinExistence type="inferred from homology"/>
<dbReference type="PANTHER" id="PTHR45968">
    <property type="entry name" value="OSJNBA0019K04.7 PROTEIN"/>
    <property type="match status" value="1"/>
</dbReference>
<dbReference type="AlphaFoldDB" id="A0A835M392"/>
<dbReference type="InterPro" id="IPR036188">
    <property type="entry name" value="FAD/NAD-bd_sf"/>
</dbReference>
<keyword evidence="2" id="KW-0285">Flavoprotein</keyword>
<keyword evidence="1 3" id="KW-0732">Signal</keyword>
<dbReference type="InterPro" id="IPR051871">
    <property type="entry name" value="GMC_Oxidoreductase-Related"/>
</dbReference>
<dbReference type="Pfam" id="PF05199">
    <property type="entry name" value="GMC_oxred_C"/>
    <property type="match status" value="1"/>
</dbReference>
<dbReference type="Proteomes" id="UP000631114">
    <property type="component" value="Unassembled WGS sequence"/>
</dbReference>
<dbReference type="GO" id="GO:0050660">
    <property type="term" value="F:flavin adenine dinucleotide binding"/>
    <property type="evidence" value="ECO:0007669"/>
    <property type="project" value="InterPro"/>
</dbReference>
<evidence type="ECO:0000313" key="6">
    <source>
        <dbReference type="EMBL" id="KAF9617485.1"/>
    </source>
</evidence>
<keyword evidence="7" id="KW-1185">Reference proteome</keyword>
<feature type="signal peptide" evidence="3">
    <location>
        <begin position="1"/>
        <end position="22"/>
    </location>
</feature>
<dbReference type="Gene3D" id="3.30.410.40">
    <property type="match status" value="1"/>
</dbReference>
<dbReference type="PANTHER" id="PTHR45968:SF5">
    <property type="entry name" value="PROTEIN HOTHEAD"/>
    <property type="match status" value="1"/>
</dbReference>
<dbReference type="SUPFAM" id="SSF54373">
    <property type="entry name" value="FAD-linked reductases, C-terminal domain"/>
    <property type="match status" value="1"/>
</dbReference>
<dbReference type="InterPro" id="IPR000172">
    <property type="entry name" value="GMC_OxRdtase_N"/>
</dbReference>
<dbReference type="EMBL" id="JADFTS010000003">
    <property type="protein sequence ID" value="KAF9617485.1"/>
    <property type="molecule type" value="Genomic_DNA"/>
</dbReference>
<dbReference type="Gene3D" id="3.50.50.60">
    <property type="entry name" value="FAD/NAD(P)-binding domain"/>
    <property type="match status" value="1"/>
</dbReference>
<evidence type="ECO:0000256" key="1">
    <source>
        <dbReference type="ARBA" id="ARBA00022729"/>
    </source>
</evidence>
<dbReference type="PROSITE" id="PS00623">
    <property type="entry name" value="GMC_OXRED_1"/>
    <property type="match status" value="1"/>
</dbReference>
<feature type="domain" description="Glucose-methanol-choline oxidoreductase N-terminal" evidence="4">
    <location>
        <begin position="44"/>
        <end position="67"/>
    </location>
</feature>
<organism evidence="6 7">
    <name type="scientific">Coptis chinensis</name>
    <dbReference type="NCBI Taxonomy" id="261450"/>
    <lineage>
        <taxon>Eukaryota</taxon>
        <taxon>Viridiplantae</taxon>
        <taxon>Streptophyta</taxon>
        <taxon>Embryophyta</taxon>
        <taxon>Tracheophyta</taxon>
        <taxon>Spermatophyta</taxon>
        <taxon>Magnoliopsida</taxon>
        <taxon>Ranunculales</taxon>
        <taxon>Ranunculaceae</taxon>
        <taxon>Coptidoideae</taxon>
        <taxon>Coptis</taxon>
    </lineage>
</organism>
<reference evidence="6 7" key="1">
    <citation type="submission" date="2020-10" db="EMBL/GenBank/DDBJ databases">
        <title>The Coptis chinensis genome and diversification of protoberbering-type alkaloids.</title>
        <authorList>
            <person name="Wang B."/>
            <person name="Shu S."/>
            <person name="Song C."/>
            <person name="Liu Y."/>
        </authorList>
    </citation>
    <scope>NUCLEOTIDE SEQUENCE [LARGE SCALE GENOMIC DNA]</scope>
    <source>
        <strain evidence="6">HL-2020</strain>
        <tissue evidence="6">Leaf</tissue>
    </source>
</reference>
<protein>
    <recommendedName>
        <fullName evidence="4 5">Glucose-methanol-choline oxidoreductase N-terminal domain-containing protein</fullName>
    </recommendedName>
</protein>
<feature type="domain" description="Glucose-methanol-choline oxidoreductase N-terminal" evidence="5">
    <location>
        <begin position="205"/>
        <end position="219"/>
    </location>
</feature>
<sequence length="583" mass="64957">MASSFLLIYILIILSSVQFSCSASDNGRHFPNIKAANGVINARAKVLGGGSAINAGFYTRADPSFIEKAGWDAELVNQSYPWVEEQIVKQPNIAPWQEAVRRGVLEVGVVPDNGNSYEHKYGTKVGGTIFDEDGTRHTAAELLASANPNNLHVYIHANVEKIIFNSTDEMKPPRTAAVKFRDEKGKRHLAFLSSKEHSEVFLSSGAIGSPQLLLLSGVGPAANLKRLKIPVVQDNRNVGKGLADNPLNSIFIPTKKPVKQSLIRTVGITKLGVFIEASSGFSQSSDSIQTSRNYIGKLSTIPPKQRTEAAIQAYRKRKPDLPHEVFNGGFILEKIAGPLSTGELRLKNTNISDNPIVTFNYFTHPYDLKRCVDGIRLVEKIVRTKCFAKLTNDDKLTMDMILNMSVTANVNLIPKHTNDTKSLKQFCKDTVITIWHYHGGCHVDKVVDRNHRVLGVDGLRVVDGSVFSETPGTNPQATVMMRERLERAGNNLLLPQLLLKRLTNFNWMHRKFHRTAGGYMVSPKKDYVLSHQQLAFDHRHLQGQKPLNPPERPNGYNAMNVKVCSYGHFMVNYVLKEQFPLEE</sequence>